<keyword evidence="1" id="KW-0812">Transmembrane</keyword>
<evidence type="ECO:0008006" key="4">
    <source>
        <dbReference type="Google" id="ProtNLM"/>
    </source>
</evidence>
<evidence type="ECO:0000313" key="3">
    <source>
        <dbReference type="Proteomes" id="UP001175271"/>
    </source>
</evidence>
<feature type="transmembrane region" description="Helical" evidence="1">
    <location>
        <begin position="20"/>
        <end position="37"/>
    </location>
</feature>
<gene>
    <name evidence="2" type="ORF">QR680_013791</name>
</gene>
<comment type="caution">
    <text evidence="2">The sequence shown here is derived from an EMBL/GenBank/DDBJ whole genome shotgun (WGS) entry which is preliminary data.</text>
</comment>
<keyword evidence="1" id="KW-1133">Transmembrane helix</keyword>
<keyword evidence="3" id="KW-1185">Reference proteome</keyword>
<dbReference type="Proteomes" id="UP001175271">
    <property type="component" value="Unassembled WGS sequence"/>
</dbReference>
<proteinExistence type="predicted"/>
<name>A0AA39I6P7_9BILA</name>
<evidence type="ECO:0000313" key="2">
    <source>
        <dbReference type="EMBL" id="KAK0418822.1"/>
    </source>
</evidence>
<accession>A0AA39I6P7</accession>
<organism evidence="2 3">
    <name type="scientific">Steinernema hermaphroditum</name>
    <dbReference type="NCBI Taxonomy" id="289476"/>
    <lineage>
        <taxon>Eukaryota</taxon>
        <taxon>Metazoa</taxon>
        <taxon>Ecdysozoa</taxon>
        <taxon>Nematoda</taxon>
        <taxon>Chromadorea</taxon>
        <taxon>Rhabditida</taxon>
        <taxon>Tylenchina</taxon>
        <taxon>Panagrolaimomorpha</taxon>
        <taxon>Strongyloidoidea</taxon>
        <taxon>Steinernematidae</taxon>
        <taxon>Steinernema</taxon>
    </lineage>
</organism>
<reference evidence="2" key="1">
    <citation type="submission" date="2023-06" db="EMBL/GenBank/DDBJ databases">
        <title>Genomic analysis of the entomopathogenic nematode Steinernema hermaphroditum.</title>
        <authorList>
            <person name="Schwarz E.M."/>
            <person name="Heppert J.K."/>
            <person name="Baniya A."/>
            <person name="Schwartz H.T."/>
            <person name="Tan C.-H."/>
            <person name="Antoshechkin I."/>
            <person name="Sternberg P.W."/>
            <person name="Goodrich-Blair H."/>
            <person name="Dillman A.R."/>
        </authorList>
    </citation>
    <scope>NUCLEOTIDE SEQUENCE</scope>
    <source>
        <strain evidence="2">PS9179</strain>
        <tissue evidence="2">Whole animal</tissue>
    </source>
</reference>
<protein>
    <recommendedName>
        <fullName evidence="4">Transmembrane protein</fullName>
    </recommendedName>
</protein>
<dbReference type="EMBL" id="JAUCMV010000002">
    <property type="protein sequence ID" value="KAK0418822.1"/>
    <property type="molecule type" value="Genomic_DNA"/>
</dbReference>
<evidence type="ECO:0000256" key="1">
    <source>
        <dbReference type="SAM" id="Phobius"/>
    </source>
</evidence>
<sequence length="85" mass="9280">MTMMVPRTMSTSFMASRSTASFIVATVAVIVPLFFLITKKSGTITATVATMKDAVDLDAMKDVDMVLDTTTVIVMERPLLLVFDK</sequence>
<dbReference type="AlphaFoldDB" id="A0AA39I6P7"/>
<keyword evidence="1" id="KW-0472">Membrane</keyword>